<dbReference type="AlphaFoldDB" id="A0A2K9HIM3"/>
<evidence type="ECO:0000313" key="2">
    <source>
        <dbReference type="EMBL" id="AUI71626.1"/>
    </source>
</evidence>
<evidence type="ECO:0000313" key="3">
    <source>
        <dbReference type="Proteomes" id="UP000234653"/>
    </source>
</evidence>
<dbReference type="RefSeq" id="WP_057736773.1">
    <property type="nucleotide sequence ID" value="NZ_AZDQ01000003.1"/>
</dbReference>
<dbReference type="STRING" id="1423720.FC67_GL000933"/>
<feature type="transmembrane region" description="Helical" evidence="1">
    <location>
        <begin position="9"/>
        <end position="28"/>
    </location>
</feature>
<dbReference type="EMBL" id="CP018867">
    <property type="protein sequence ID" value="AUI71626.1"/>
    <property type="molecule type" value="Genomic_DNA"/>
</dbReference>
<keyword evidence="3" id="KW-1185">Reference proteome</keyword>
<reference evidence="2 3" key="1">
    <citation type="submission" date="2016-12" db="EMBL/GenBank/DDBJ databases">
        <title>The whole genome sequencing and assembly of Lactobacillus alimentarius DSM 20249T strain.</title>
        <authorList>
            <person name="Lee Y.-J."/>
            <person name="Yi H."/>
            <person name="Bahn Y.-S."/>
            <person name="Kim J.F."/>
            <person name="Lee D.-W."/>
        </authorList>
    </citation>
    <scope>NUCLEOTIDE SEQUENCE [LARGE SCALE GENOMIC DNA]</scope>
    <source>
        <strain evidence="2 3">DSM 20249</strain>
    </source>
</reference>
<protein>
    <submittedName>
        <fullName evidence="2">Uncharacterized protein</fullName>
    </submittedName>
</protein>
<feature type="transmembrane region" description="Helical" evidence="1">
    <location>
        <begin position="84"/>
        <end position="101"/>
    </location>
</feature>
<dbReference type="OrthoDB" id="2311643at2"/>
<proteinExistence type="predicted"/>
<name>A0A2K9HIM3_9LACO</name>
<dbReference type="KEGG" id="lali:LA20249_05280"/>
<accession>A0A2K9HIM3</accession>
<sequence length="111" mass="12897">MKNKVIRNFLVFIGFWLVIVIGSNLIHQRGILDNFPWEVLLIFLLSLIQVTTKINRKQVFGIYFVVFFVFMLLTGGYYNWTSLVIFAAVAIFMSVITYFIGSQFKKGENSK</sequence>
<organism evidence="2 3">
    <name type="scientific">Companilactobacillus alimentarius DSM 20249</name>
    <dbReference type="NCBI Taxonomy" id="1423720"/>
    <lineage>
        <taxon>Bacteria</taxon>
        <taxon>Bacillati</taxon>
        <taxon>Bacillota</taxon>
        <taxon>Bacilli</taxon>
        <taxon>Lactobacillales</taxon>
        <taxon>Lactobacillaceae</taxon>
        <taxon>Companilactobacillus</taxon>
    </lineage>
</organism>
<keyword evidence="1" id="KW-0812">Transmembrane</keyword>
<gene>
    <name evidence="2" type="ORF">LA20249_05280</name>
</gene>
<keyword evidence="1" id="KW-1133">Transmembrane helix</keyword>
<feature type="transmembrane region" description="Helical" evidence="1">
    <location>
        <begin position="34"/>
        <end position="52"/>
    </location>
</feature>
<keyword evidence="1" id="KW-0472">Membrane</keyword>
<dbReference type="Proteomes" id="UP000234653">
    <property type="component" value="Chromosome"/>
</dbReference>
<feature type="transmembrane region" description="Helical" evidence="1">
    <location>
        <begin position="59"/>
        <end position="78"/>
    </location>
</feature>
<evidence type="ECO:0000256" key="1">
    <source>
        <dbReference type="SAM" id="Phobius"/>
    </source>
</evidence>